<dbReference type="Gene3D" id="2.40.30.170">
    <property type="match status" value="1"/>
</dbReference>
<dbReference type="Gene3D" id="2.40.50.100">
    <property type="match status" value="1"/>
</dbReference>
<name>A0A1H7AQ93_9BACT</name>
<evidence type="ECO:0000313" key="3">
    <source>
        <dbReference type="Proteomes" id="UP000199403"/>
    </source>
</evidence>
<organism evidence="2 3">
    <name type="scientific">Cyclobacterium xiamenense</name>
    <dbReference type="NCBI Taxonomy" id="1297121"/>
    <lineage>
        <taxon>Bacteria</taxon>
        <taxon>Pseudomonadati</taxon>
        <taxon>Bacteroidota</taxon>
        <taxon>Cytophagia</taxon>
        <taxon>Cytophagales</taxon>
        <taxon>Cyclobacteriaceae</taxon>
        <taxon>Cyclobacterium</taxon>
    </lineage>
</organism>
<dbReference type="PROSITE" id="PS51257">
    <property type="entry name" value="PROKAR_LIPOPROTEIN"/>
    <property type="match status" value="1"/>
</dbReference>
<dbReference type="STRING" id="1416801.SAMN05192553_107136"/>
<protein>
    <submittedName>
        <fullName evidence="2">Multidrug efflux pump subunit AcrA (Membrane-fusion protein)</fullName>
    </submittedName>
</protein>
<dbReference type="AlphaFoldDB" id="A0A1H7AQ93"/>
<keyword evidence="3" id="KW-1185">Reference proteome</keyword>
<evidence type="ECO:0000313" key="2">
    <source>
        <dbReference type="EMBL" id="SEJ66027.1"/>
    </source>
</evidence>
<keyword evidence="1" id="KW-0175">Coiled coil</keyword>
<dbReference type="Gene3D" id="2.40.420.20">
    <property type="match status" value="1"/>
</dbReference>
<dbReference type="SUPFAM" id="SSF111369">
    <property type="entry name" value="HlyD-like secretion proteins"/>
    <property type="match status" value="1"/>
</dbReference>
<reference evidence="3" key="1">
    <citation type="submission" date="2016-10" db="EMBL/GenBank/DDBJ databases">
        <authorList>
            <person name="Varghese N."/>
            <person name="Submissions S."/>
        </authorList>
    </citation>
    <scope>NUCLEOTIDE SEQUENCE [LARGE SCALE GENOMIC DNA]</scope>
    <source>
        <strain evidence="3">IBRC-M 10761</strain>
    </source>
</reference>
<dbReference type="GO" id="GO:0015562">
    <property type="term" value="F:efflux transmembrane transporter activity"/>
    <property type="evidence" value="ECO:0007669"/>
    <property type="project" value="TreeGrafter"/>
</dbReference>
<evidence type="ECO:0000256" key="1">
    <source>
        <dbReference type="SAM" id="Coils"/>
    </source>
</evidence>
<sequence length="357" mass="40404">MKIHYTYILAFLLLTSCEEKESTSPIKKNVQEVVFASGTMEMEDEYMVSALTDGLITSLKIKEGDLIKQNQVIAILDNEVQSNQAKDAQIILNDSRLNASPQSSQLQNLQTQIDQAREQLAFDKNNYLVYKELWDKKSVSKLDFEKMKLQYEASQNNLSGLEENYNDLQKSLNLAVQRNQVQLNTQKALLNDYILKATSIGQVMNVYKKSGELVRKGEAIAKIGQGDFIIKLFVSEEDITKIQLTQTVIVSINTYLDRTFEGKVSKIHPSFNEAEQSYVIEAKFDELPEKLFSGTQLQANIQTGKKNDVLLIPTAYLKNNKVHLENGDVVDVEVGFSDSKWTEIKSGISENDIIIKQ</sequence>
<dbReference type="PANTHER" id="PTHR30469">
    <property type="entry name" value="MULTIDRUG RESISTANCE PROTEIN MDTA"/>
    <property type="match status" value="1"/>
</dbReference>
<dbReference type="OrthoDB" id="869610at2"/>
<dbReference type="Gene3D" id="1.10.287.470">
    <property type="entry name" value="Helix hairpin bin"/>
    <property type="match status" value="1"/>
</dbReference>
<feature type="coiled-coil region" evidence="1">
    <location>
        <begin position="106"/>
        <end position="178"/>
    </location>
</feature>
<proteinExistence type="predicted"/>
<gene>
    <name evidence="2" type="ORF">SAMN05192553_107136</name>
</gene>
<dbReference type="EMBL" id="FNZH01000007">
    <property type="protein sequence ID" value="SEJ66027.1"/>
    <property type="molecule type" value="Genomic_DNA"/>
</dbReference>
<dbReference type="Proteomes" id="UP000199403">
    <property type="component" value="Unassembled WGS sequence"/>
</dbReference>
<accession>A0A1H7AQ93</accession>
<dbReference type="PANTHER" id="PTHR30469:SF33">
    <property type="entry name" value="SLR1207 PROTEIN"/>
    <property type="match status" value="1"/>
</dbReference>
<dbReference type="GO" id="GO:1990281">
    <property type="term" value="C:efflux pump complex"/>
    <property type="evidence" value="ECO:0007669"/>
    <property type="project" value="TreeGrafter"/>
</dbReference>
<dbReference type="RefSeq" id="WP_092177597.1">
    <property type="nucleotide sequence ID" value="NZ_FNZH01000007.1"/>
</dbReference>